<dbReference type="GO" id="GO:0005886">
    <property type="term" value="C:plasma membrane"/>
    <property type="evidence" value="ECO:0007669"/>
    <property type="project" value="UniProtKB-SubCell"/>
</dbReference>
<feature type="transmembrane region" description="Helical" evidence="9">
    <location>
        <begin position="153"/>
        <end position="174"/>
    </location>
</feature>
<evidence type="ECO:0000256" key="6">
    <source>
        <dbReference type="ARBA" id="ARBA00022989"/>
    </source>
</evidence>
<keyword evidence="3" id="KW-1003">Cell membrane</keyword>
<dbReference type="OrthoDB" id="9794165at2"/>
<proteinExistence type="inferred from homology"/>
<feature type="transmembrane region" description="Helical" evidence="9">
    <location>
        <begin position="114"/>
        <end position="133"/>
    </location>
</feature>
<protein>
    <recommendedName>
        <fullName evidence="12">Sulphur transport domain-containing protein</fullName>
    </recommendedName>
</protein>
<accession>W0SEC8</accession>
<dbReference type="PANTHER" id="PTHR30574">
    <property type="entry name" value="INNER MEMBRANE PROTEIN YEDE"/>
    <property type="match status" value="1"/>
</dbReference>
<comment type="similarity">
    <text evidence="8">Belongs to the TsuA/YedE (TC 9.B.102) family.</text>
</comment>
<feature type="transmembrane region" description="Helical" evidence="9">
    <location>
        <begin position="296"/>
        <end position="318"/>
    </location>
</feature>
<evidence type="ECO:0000256" key="2">
    <source>
        <dbReference type="ARBA" id="ARBA00022448"/>
    </source>
</evidence>
<evidence type="ECO:0008006" key="12">
    <source>
        <dbReference type="Google" id="ProtNLM"/>
    </source>
</evidence>
<dbReference type="PANTHER" id="PTHR30574:SF1">
    <property type="entry name" value="SULPHUR TRANSPORT DOMAIN-CONTAINING PROTEIN"/>
    <property type="match status" value="1"/>
</dbReference>
<dbReference type="Proteomes" id="UP000031637">
    <property type="component" value="Chromosome"/>
</dbReference>
<gene>
    <name evidence="10" type="ORF">SUTH_00287</name>
</gene>
<feature type="transmembrane region" description="Helical" evidence="9">
    <location>
        <begin position="28"/>
        <end position="51"/>
    </location>
</feature>
<reference evidence="10 11" key="1">
    <citation type="journal article" date="2014" name="Syst. Appl. Microbiol.">
        <title>Complete genomes of freshwater sulfur oxidizers Sulfuricella denitrificans skB26 and Sulfuritalea hydrogenivorans sk43H: genetic insights into the sulfur oxidation pathway of betaproteobacteria.</title>
        <authorList>
            <person name="Watanabe T."/>
            <person name="Kojima H."/>
            <person name="Fukui M."/>
        </authorList>
    </citation>
    <scope>NUCLEOTIDE SEQUENCE [LARGE SCALE GENOMIC DNA]</scope>
    <source>
        <strain evidence="10">DSM22779</strain>
    </source>
</reference>
<dbReference type="AlphaFoldDB" id="W0SEC8"/>
<dbReference type="EMBL" id="AP012547">
    <property type="protein sequence ID" value="BAO28103.1"/>
    <property type="molecule type" value="Genomic_DNA"/>
</dbReference>
<feature type="transmembrane region" description="Helical" evidence="9">
    <location>
        <begin position="330"/>
        <end position="350"/>
    </location>
</feature>
<keyword evidence="5 9" id="KW-0812">Transmembrane</keyword>
<dbReference type="STRING" id="1223802.SUTH_00287"/>
<dbReference type="RefSeq" id="WP_041096511.1">
    <property type="nucleotide sequence ID" value="NZ_AP012547.1"/>
</dbReference>
<feature type="transmembrane region" description="Helical" evidence="9">
    <location>
        <begin position="223"/>
        <end position="241"/>
    </location>
</feature>
<evidence type="ECO:0000256" key="5">
    <source>
        <dbReference type="ARBA" id="ARBA00022692"/>
    </source>
</evidence>
<feature type="transmembrane region" description="Helical" evidence="9">
    <location>
        <begin position="81"/>
        <end position="102"/>
    </location>
</feature>
<dbReference type="HOGENOM" id="CLU_052478_0_0_4"/>
<evidence type="ECO:0000256" key="7">
    <source>
        <dbReference type="ARBA" id="ARBA00023136"/>
    </source>
</evidence>
<feature type="transmembrane region" description="Helical" evidence="9">
    <location>
        <begin position="195"/>
        <end position="217"/>
    </location>
</feature>
<evidence type="ECO:0000256" key="9">
    <source>
        <dbReference type="SAM" id="Phobius"/>
    </source>
</evidence>
<dbReference type="InterPro" id="IPR007272">
    <property type="entry name" value="Sulf_transp_TsuA/YedE"/>
</dbReference>
<keyword evidence="2" id="KW-0813">Transport</keyword>
<organism evidence="10 11">
    <name type="scientific">Sulfuritalea hydrogenivorans sk43H</name>
    <dbReference type="NCBI Taxonomy" id="1223802"/>
    <lineage>
        <taxon>Bacteria</taxon>
        <taxon>Pseudomonadati</taxon>
        <taxon>Pseudomonadota</taxon>
        <taxon>Betaproteobacteria</taxon>
        <taxon>Nitrosomonadales</taxon>
        <taxon>Sterolibacteriaceae</taxon>
        <taxon>Sulfuritalea</taxon>
    </lineage>
</organism>
<feature type="transmembrane region" description="Helical" evidence="9">
    <location>
        <begin position="383"/>
        <end position="402"/>
    </location>
</feature>
<feature type="transmembrane region" description="Helical" evidence="9">
    <location>
        <begin position="262"/>
        <end position="281"/>
    </location>
</feature>
<keyword evidence="4" id="KW-0997">Cell inner membrane</keyword>
<evidence type="ECO:0000256" key="8">
    <source>
        <dbReference type="ARBA" id="ARBA00035655"/>
    </source>
</evidence>
<dbReference type="KEGG" id="shd:SUTH_00287"/>
<sequence>MSDENTPAWRSGFKADYQTIFVEEWSPFVGAMLLVLVIIGLMLSGLVWGVFGGVKFWGDWFNNLIGLGPVLGVPQQTEGFLMHRMSLMNIMLVLGAFSAALLSRQFSPNRPPPLEYLWAALGGSMLGLGAALAGGCTTGGFFNPVLHSSPAGWAMWLGLLVGAAIGLKLLLWTLDHIEWGMQAPPALEIPEGATSRFPLLGLAVVVGVLIWATQWYGSSDEKLVARAVIVIAGFAIGFIMHRSRLCFARAFREPFMTAEGDMTKAVILALAIGMPIAALLFQKKVLDPYLAIPPTFWIGSLAGGVIFGIGMVFAGGCASGSLWRMGEGHIKLWVTMFFFSWMGSTASALLRRLGLTSIDETNVETWEMTKVGFQAYLPEMLGSWGWTLLIGGGLLLLWYALVRYNESTERFTLL</sequence>
<name>W0SEC8_9PROT</name>
<keyword evidence="6 9" id="KW-1133">Transmembrane helix</keyword>
<evidence type="ECO:0000256" key="4">
    <source>
        <dbReference type="ARBA" id="ARBA00022519"/>
    </source>
</evidence>
<evidence type="ECO:0000256" key="3">
    <source>
        <dbReference type="ARBA" id="ARBA00022475"/>
    </source>
</evidence>
<evidence type="ECO:0000313" key="11">
    <source>
        <dbReference type="Proteomes" id="UP000031637"/>
    </source>
</evidence>
<dbReference type="Pfam" id="PF04143">
    <property type="entry name" value="Sulf_transp"/>
    <property type="match status" value="2"/>
</dbReference>
<keyword evidence="11" id="KW-1185">Reference proteome</keyword>
<evidence type="ECO:0000313" key="10">
    <source>
        <dbReference type="EMBL" id="BAO28103.1"/>
    </source>
</evidence>
<evidence type="ECO:0000256" key="1">
    <source>
        <dbReference type="ARBA" id="ARBA00004429"/>
    </source>
</evidence>
<comment type="subcellular location">
    <subcellularLocation>
        <location evidence="1">Cell inner membrane</location>
        <topology evidence="1">Multi-pass membrane protein</topology>
    </subcellularLocation>
</comment>
<keyword evidence="7 9" id="KW-0472">Membrane</keyword>